<keyword evidence="1" id="KW-0285">Flavoprotein</keyword>
<accession>A0AAD5YG14</accession>
<evidence type="ECO:0000313" key="6">
    <source>
        <dbReference type="Proteomes" id="UP001212997"/>
    </source>
</evidence>
<dbReference type="GO" id="GO:0016491">
    <property type="term" value="F:oxidoreductase activity"/>
    <property type="evidence" value="ECO:0007669"/>
    <property type="project" value="UniProtKB-KW"/>
</dbReference>
<keyword evidence="3" id="KW-0560">Oxidoreductase</keyword>
<dbReference type="EMBL" id="JANAWD010000072">
    <property type="protein sequence ID" value="KAJ3488182.1"/>
    <property type="molecule type" value="Genomic_DNA"/>
</dbReference>
<dbReference type="InterPro" id="IPR051104">
    <property type="entry name" value="FAD_monoxygenase"/>
</dbReference>
<evidence type="ECO:0000313" key="5">
    <source>
        <dbReference type="EMBL" id="KAJ3488182.1"/>
    </source>
</evidence>
<comment type="caution">
    <text evidence="5">The sequence shown here is derived from an EMBL/GenBank/DDBJ whole genome shotgun (WGS) entry which is preliminary data.</text>
</comment>
<keyword evidence="2" id="KW-0274">FAD</keyword>
<reference evidence="5" key="1">
    <citation type="submission" date="2022-07" db="EMBL/GenBank/DDBJ databases">
        <title>Genome Sequence of Physisporinus lineatus.</title>
        <authorList>
            <person name="Buettner E."/>
        </authorList>
    </citation>
    <scope>NUCLEOTIDE SEQUENCE</scope>
    <source>
        <strain evidence="5">VT162</strain>
    </source>
</reference>
<dbReference type="PANTHER" id="PTHR46720">
    <property type="entry name" value="HYDROXYLASE, PUTATIVE (AFU_ORTHOLOGUE AFUA_3G01460)-RELATED"/>
    <property type="match status" value="1"/>
</dbReference>
<dbReference type="GO" id="GO:0044550">
    <property type="term" value="P:secondary metabolite biosynthetic process"/>
    <property type="evidence" value="ECO:0007669"/>
    <property type="project" value="TreeGrafter"/>
</dbReference>
<dbReference type="PRINTS" id="PR00420">
    <property type="entry name" value="RNGMNOXGNASE"/>
</dbReference>
<dbReference type="AlphaFoldDB" id="A0AAD5YG14"/>
<evidence type="ECO:0000256" key="2">
    <source>
        <dbReference type="ARBA" id="ARBA00022827"/>
    </source>
</evidence>
<proteinExistence type="predicted"/>
<feature type="domain" description="FAD-binding" evidence="4">
    <location>
        <begin position="250"/>
        <end position="319"/>
    </location>
</feature>
<dbReference type="GO" id="GO:0071949">
    <property type="term" value="F:FAD binding"/>
    <property type="evidence" value="ECO:0007669"/>
    <property type="project" value="InterPro"/>
</dbReference>
<dbReference type="Gene3D" id="3.50.50.60">
    <property type="entry name" value="FAD/NAD(P)-binding domain"/>
    <property type="match status" value="2"/>
</dbReference>
<keyword evidence="6" id="KW-1185">Reference proteome</keyword>
<evidence type="ECO:0000256" key="3">
    <source>
        <dbReference type="ARBA" id="ARBA00023002"/>
    </source>
</evidence>
<gene>
    <name evidence="5" type="ORF">NLI96_g3021</name>
</gene>
<dbReference type="InterPro" id="IPR036188">
    <property type="entry name" value="FAD/NAD-bd_sf"/>
</dbReference>
<evidence type="ECO:0000256" key="1">
    <source>
        <dbReference type="ARBA" id="ARBA00022630"/>
    </source>
</evidence>
<dbReference type="InterPro" id="IPR002938">
    <property type="entry name" value="FAD-bd"/>
</dbReference>
<sequence length="374" mass="40436">MSPSTPDSALQGKDFEVAIIGGGICGLACALTLAKQGVTVQIYEAASAFGEIGAGIGIGPNAIRILRDIGVLDDVVSKANDPSLNLRAFVFKSGMGNHEYPARAEDYGIGMHRASFLDALVLHVDPTITHFNKRCNKVVSSPSNPSRTMVHFDDGSHIETDVVLGADGIKSVVRTAVVSDQEVNIVAFVTDRSIEFGAANLPPSQPWVESVPQSEMLAEFDEWGSDVAGLLRCIKAPQKWMIYGVFPPLKSYVKGHVALLGDAAHAMLPHLGAGSGQGIEDAYLLGTLLGHSRTKASNLESVLKVYDEIRRPRAQKVWEDTRMAGDIYEGFGRQGFTPDGLRQDLSGLWDFVWNHDIVKDIQTAGEYLRELGTF</sequence>
<protein>
    <recommendedName>
        <fullName evidence="4">FAD-binding domain-containing protein</fullName>
    </recommendedName>
</protein>
<dbReference type="PANTHER" id="PTHR46720:SF3">
    <property type="entry name" value="FAD-BINDING DOMAIN-CONTAINING PROTEIN-RELATED"/>
    <property type="match status" value="1"/>
</dbReference>
<dbReference type="SUPFAM" id="SSF51905">
    <property type="entry name" value="FAD/NAD(P)-binding domain"/>
    <property type="match status" value="1"/>
</dbReference>
<evidence type="ECO:0000259" key="4">
    <source>
        <dbReference type="Pfam" id="PF01494"/>
    </source>
</evidence>
<dbReference type="Pfam" id="PF01494">
    <property type="entry name" value="FAD_binding_3"/>
    <property type="match status" value="2"/>
</dbReference>
<organism evidence="5 6">
    <name type="scientific">Meripilus lineatus</name>
    <dbReference type="NCBI Taxonomy" id="2056292"/>
    <lineage>
        <taxon>Eukaryota</taxon>
        <taxon>Fungi</taxon>
        <taxon>Dikarya</taxon>
        <taxon>Basidiomycota</taxon>
        <taxon>Agaricomycotina</taxon>
        <taxon>Agaricomycetes</taxon>
        <taxon>Polyporales</taxon>
        <taxon>Meripilaceae</taxon>
        <taxon>Meripilus</taxon>
    </lineage>
</organism>
<dbReference type="Proteomes" id="UP001212997">
    <property type="component" value="Unassembled WGS sequence"/>
</dbReference>
<name>A0AAD5YG14_9APHY</name>
<feature type="domain" description="FAD-binding" evidence="4">
    <location>
        <begin position="15"/>
        <end position="182"/>
    </location>
</feature>